<evidence type="ECO:0000313" key="3">
    <source>
        <dbReference type="EMBL" id="GAA2379331.1"/>
    </source>
</evidence>
<evidence type="ECO:0000313" key="4">
    <source>
        <dbReference type="Proteomes" id="UP001501170"/>
    </source>
</evidence>
<keyword evidence="2" id="KW-0472">Membrane</keyword>
<feature type="compositionally biased region" description="Basic and acidic residues" evidence="1">
    <location>
        <begin position="67"/>
        <end position="76"/>
    </location>
</feature>
<dbReference type="Proteomes" id="UP001501170">
    <property type="component" value="Unassembled WGS sequence"/>
</dbReference>
<comment type="caution">
    <text evidence="3">The sequence shown here is derived from an EMBL/GenBank/DDBJ whole genome shotgun (WGS) entry which is preliminary data.</text>
</comment>
<feature type="compositionally biased region" description="Low complexity" evidence="1">
    <location>
        <begin position="179"/>
        <end position="203"/>
    </location>
</feature>
<dbReference type="RefSeq" id="WP_346076101.1">
    <property type="nucleotide sequence ID" value="NZ_BAAARB010000008.1"/>
</dbReference>
<gene>
    <name evidence="3" type="ORF">GCM10009855_19300</name>
</gene>
<sequence length="260" mass="26350">MLSLALAATLVGFGLLVVALVTSNLPLAIACVAVCVVGLILLVIDTLRATRRGGAGAEDEPLFTIRGRESAAREEPLDAEDEGPAREHVPVDSGDVGGGESAGLGSIVSATPEPVSEVPTDPGNGELSALSGGFSAPQPGAERAPEGAGDVNDYLRSTGSFPVQSASGPRTGPQPVPQGPAQTPQQPAPSAAAESGAPETSAPQADALPETYVGRRRLAGDPTDDIVVRSSDPELPAMQFVWDDTEDDGGRSPKSDPSDD</sequence>
<proteinExistence type="predicted"/>
<reference evidence="4" key="1">
    <citation type="journal article" date="2019" name="Int. J. Syst. Evol. Microbiol.">
        <title>The Global Catalogue of Microorganisms (GCM) 10K type strain sequencing project: providing services to taxonomists for standard genome sequencing and annotation.</title>
        <authorList>
            <consortium name="The Broad Institute Genomics Platform"/>
            <consortium name="The Broad Institute Genome Sequencing Center for Infectious Disease"/>
            <person name="Wu L."/>
            <person name="Ma J."/>
        </authorList>
    </citation>
    <scope>NUCLEOTIDE SEQUENCE [LARGE SCALE GENOMIC DNA]</scope>
    <source>
        <strain evidence="4">JCM 16227</strain>
    </source>
</reference>
<feature type="transmembrane region" description="Helical" evidence="2">
    <location>
        <begin position="29"/>
        <end position="47"/>
    </location>
</feature>
<protein>
    <recommendedName>
        <fullName evidence="5">Transmembrane protein</fullName>
    </recommendedName>
</protein>
<accession>A0ABP5UFN6</accession>
<evidence type="ECO:0008006" key="5">
    <source>
        <dbReference type="Google" id="ProtNLM"/>
    </source>
</evidence>
<evidence type="ECO:0000256" key="2">
    <source>
        <dbReference type="SAM" id="Phobius"/>
    </source>
</evidence>
<name>A0ABP5UFN6_9ACTN</name>
<feature type="compositionally biased region" description="Basic and acidic residues" evidence="1">
    <location>
        <begin position="248"/>
        <end position="260"/>
    </location>
</feature>
<organism evidence="3 4">
    <name type="scientific">Gordonia cholesterolivorans</name>
    <dbReference type="NCBI Taxonomy" id="559625"/>
    <lineage>
        <taxon>Bacteria</taxon>
        <taxon>Bacillati</taxon>
        <taxon>Actinomycetota</taxon>
        <taxon>Actinomycetes</taxon>
        <taxon>Mycobacteriales</taxon>
        <taxon>Gordoniaceae</taxon>
        <taxon>Gordonia</taxon>
    </lineage>
</organism>
<dbReference type="EMBL" id="BAAARB010000008">
    <property type="protein sequence ID" value="GAA2379331.1"/>
    <property type="molecule type" value="Genomic_DNA"/>
</dbReference>
<keyword evidence="4" id="KW-1185">Reference proteome</keyword>
<keyword evidence="2" id="KW-1133">Transmembrane helix</keyword>
<evidence type="ECO:0000256" key="1">
    <source>
        <dbReference type="SAM" id="MobiDB-lite"/>
    </source>
</evidence>
<keyword evidence="2" id="KW-0812">Transmembrane</keyword>
<feature type="compositionally biased region" description="Polar residues" evidence="1">
    <location>
        <begin position="155"/>
        <end position="168"/>
    </location>
</feature>
<feature type="region of interest" description="Disordered" evidence="1">
    <location>
        <begin position="67"/>
        <end position="260"/>
    </location>
</feature>